<keyword evidence="7" id="KW-0539">Nucleus</keyword>
<dbReference type="SMART" id="SM00355">
    <property type="entry name" value="ZnF_C2H2"/>
    <property type="match status" value="5"/>
</dbReference>
<keyword evidence="6" id="KW-0804">Transcription</keyword>
<dbReference type="EMBL" id="JAVFKD010000004">
    <property type="protein sequence ID" value="KAK5995980.1"/>
    <property type="molecule type" value="Genomic_DNA"/>
</dbReference>
<evidence type="ECO:0000256" key="9">
    <source>
        <dbReference type="SAM" id="Coils"/>
    </source>
</evidence>
<evidence type="ECO:0000256" key="10">
    <source>
        <dbReference type="SAM" id="MobiDB-lite"/>
    </source>
</evidence>
<evidence type="ECO:0000256" key="8">
    <source>
        <dbReference type="PROSITE-ProRule" id="PRU00042"/>
    </source>
</evidence>
<evidence type="ECO:0000259" key="11">
    <source>
        <dbReference type="PROSITE" id="PS50157"/>
    </source>
</evidence>
<keyword evidence="2" id="KW-0479">Metal-binding</keyword>
<evidence type="ECO:0000256" key="5">
    <source>
        <dbReference type="ARBA" id="ARBA00023015"/>
    </source>
</evidence>
<feature type="compositionally biased region" description="Low complexity" evidence="10">
    <location>
        <begin position="362"/>
        <end position="376"/>
    </location>
</feature>
<keyword evidence="9" id="KW-0175">Coiled coil</keyword>
<feature type="compositionally biased region" description="Low complexity" evidence="10">
    <location>
        <begin position="383"/>
        <end position="396"/>
    </location>
</feature>
<evidence type="ECO:0000256" key="3">
    <source>
        <dbReference type="ARBA" id="ARBA00022771"/>
    </source>
</evidence>
<dbReference type="PROSITE" id="PS00028">
    <property type="entry name" value="ZINC_FINGER_C2H2_1"/>
    <property type="match status" value="1"/>
</dbReference>
<feature type="coiled-coil region" evidence="9">
    <location>
        <begin position="474"/>
        <end position="501"/>
    </location>
</feature>
<keyword evidence="5" id="KW-0805">Transcription regulation</keyword>
<dbReference type="Proteomes" id="UP001338125">
    <property type="component" value="Unassembled WGS sequence"/>
</dbReference>
<dbReference type="PROSITE" id="PS50157">
    <property type="entry name" value="ZINC_FINGER_C2H2_2"/>
    <property type="match status" value="1"/>
</dbReference>
<sequence>MEIADFVEPHVAGLPPLPKNRDRETIPWEYDVPSSVRENEGAAPFVCPQLGCDGLAFETAGECHRHEDEYHSPPYWCGECDASFAAESALRRHLSASGHRVWICEEKGCDMEGIQFSSKDGYVAHALESMNHRAIDLRRQTAVVRRRVSPDSDDMMEDVLSDCPSDVGEMCTQPCCHKFEHPFPSRGEWDRHAISHGHVSAVRLSETLAALDLPAEQLAARQASARGFTCDAPGCQHFGRRLSTSQSYYRHVEAAGHREPRPRIERAALKPIVKEAMRVRMVCEEVACGKFGQEFGKAGSWFRHVAGVGHVRAARFGEVMRRMERGLAVDVGVQQQQQFGWSGQQQCGLDGQQQYGFGGGQQQQQPGWNGVQQQYGLDGGGQQQQQQSPGVGQEFQAMPATPGYAGQEFGDGFRTVPVTPGQGGQQSFGDVFPLSPEGSGMETMVYATPTKQQMSMHMPLTPTSPLKSSPSWREEVLQQRNMELEGQVQRLRMELSQMKVENEQRMEAFLGKLDGREWDAGLRGDI</sequence>
<comment type="caution">
    <text evidence="12">The sequence shown here is derived from an EMBL/GenBank/DDBJ whole genome shotgun (WGS) entry which is preliminary data.</text>
</comment>
<evidence type="ECO:0000313" key="13">
    <source>
        <dbReference type="Proteomes" id="UP001338125"/>
    </source>
</evidence>
<dbReference type="PANTHER" id="PTHR46179">
    <property type="entry name" value="ZINC FINGER PROTEIN"/>
    <property type="match status" value="1"/>
</dbReference>
<evidence type="ECO:0000313" key="12">
    <source>
        <dbReference type="EMBL" id="KAK5995980.1"/>
    </source>
</evidence>
<gene>
    <name evidence="12" type="ORF">PT974_04400</name>
</gene>
<dbReference type="InterPro" id="IPR013087">
    <property type="entry name" value="Znf_C2H2_type"/>
</dbReference>
<accession>A0ABR0SUW2</accession>
<keyword evidence="13" id="KW-1185">Reference proteome</keyword>
<evidence type="ECO:0000256" key="1">
    <source>
        <dbReference type="ARBA" id="ARBA00004123"/>
    </source>
</evidence>
<keyword evidence="4" id="KW-0862">Zinc</keyword>
<dbReference type="PANTHER" id="PTHR46179:SF13">
    <property type="entry name" value="C2H2-TYPE DOMAIN-CONTAINING PROTEIN"/>
    <property type="match status" value="1"/>
</dbReference>
<keyword evidence="3 8" id="KW-0863">Zinc-finger</keyword>
<protein>
    <recommendedName>
        <fullName evidence="11">C2H2-type domain-containing protein</fullName>
    </recommendedName>
</protein>
<name>A0ABR0SUW2_9HYPO</name>
<proteinExistence type="predicted"/>
<evidence type="ECO:0000256" key="7">
    <source>
        <dbReference type="ARBA" id="ARBA00023242"/>
    </source>
</evidence>
<organism evidence="12 13">
    <name type="scientific">Cladobotryum mycophilum</name>
    <dbReference type="NCBI Taxonomy" id="491253"/>
    <lineage>
        <taxon>Eukaryota</taxon>
        <taxon>Fungi</taxon>
        <taxon>Dikarya</taxon>
        <taxon>Ascomycota</taxon>
        <taxon>Pezizomycotina</taxon>
        <taxon>Sordariomycetes</taxon>
        <taxon>Hypocreomycetidae</taxon>
        <taxon>Hypocreales</taxon>
        <taxon>Hypocreaceae</taxon>
        <taxon>Cladobotryum</taxon>
    </lineage>
</organism>
<dbReference type="Gene3D" id="3.30.160.60">
    <property type="entry name" value="Classic Zinc Finger"/>
    <property type="match status" value="1"/>
</dbReference>
<feature type="domain" description="C2H2-type" evidence="11">
    <location>
        <begin position="75"/>
        <end position="99"/>
    </location>
</feature>
<dbReference type="InterPro" id="IPR051061">
    <property type="entry name" value="Zinc_finger_trans_reg"/>
</dbReference>
<evidence type="ECO:0000256" key="6">
    <source>
        <dbReference type="ARBA" id="ARBA00023163"/>
    </source>
</evidence>
<evidence type="ECO:0000256" key="2">
    <source>
        <dbReference type="ARBA" id="ARBA00022723"/>
    </source>
</evidence>
<reference evidence="12 13" key="1">
    <citation type="submission" date="2024-01" db="EMBL/GenBank/DDBJ databases">
        <title>Complete genome of Cladobotryum mycophilum ATHUM6906.</title>
        <authorList>
            <person name="Christinaki A.C."/>
            <person name="Myridakis A.I."/>
            <person name="Kouvelis V.N."/>
        </authorList>
    </citation>
    <scope>NUCLEOTIDE SEQUENCE [LARGE SCALE GENOMIC DNA]</scope>
    <source>
        <strain evidence="12 13">ATHUM6906</strain>
    </source>
</reference>
<comment type="subcellular location">
    <subcellularLocation>
        <location evidence="1">Nucleus</location>
    </subcellularLocation>
</comment>
<evidence type="ECO:0000256" key="4">
    <source>
        <dbReference type="ARBA" id="ARBA00022833"/>
    </source>
</evidence>
<feature type="region of interest" description="Disordered" evidence="10">
    <location>
        <begin position="352"/>
        <end position="397"/>
    </location>
</feature>